<protein>
    <recommendedName>
        <fullName evidence="5">WD40 repeat protein</fullName>
    </recommendedName>
</protein>
<name>A0A4R2KVY4_9GAMM</name>
<feature type="region of interest" description="Disordered" evidence="1">
    <location>
        <begin position="116"/>
        <end position="145"/>
    </location>
</feature>
<accession>A0A4R2KVY4</accession>
<feature type="region of interest" description="Disordered" evidence="1">
    <location>
        <begin position="34"/>
        <end position="56"/>
    </location>
</feature>
<evidence type="ECO:0008006" key="5">
    <source>
        <dbReference type="Google" id="ProtNLM"/>
    </source>
</evidence>
<keyword evidence="4" id="KW-1185">Reference proteome</keyword>
<dbReference type="InterPro" id="IPR011042">
    <property type="entry name" value="6-blade_b-propeller_TolB-like"/>
</dbReference>
<gene>
    <name evidence="3" type="ORF">EV688_10310</name>
</gene>
<dbReference type="RefSeq" id="WP_205686617.1">
    <property type="nucleotide sequence ID" value="NZ_QQSW01000008.1"/>
</dbReference>
<dbReference type="Proteomes" id="UP000294980">
    <property type="component" value="Unassembled WGS sequence"/>
</dbReference>
<comment type="caution">
    <text evidence="3">The sequence shown here is derived from an EMBL/GenBank/DDBJ whole genome shotgun (WGS) entry which is preliminary data.</text>
</comment>
<feature type="compositionally biased region" description="Polar residues" evidence="1">
    <location>
        <begin position="116"/>
        <end position="132"/>
    </location>
</feature>
<dbReference type="EMBL" id="SLWX01000003">
    <property type="protein sequence ID" value="TCO76997.1"/>
    <property type="molecule type" value="Genomic_DNA"/>
</dbReference>
<evidence type="ECO:0000313" key="3">
    <source>
        <dbReference type="EMBL" id="TCO76997.1"/>
    </source>
</evidence>
<dbReference type="AlphaFoldDB" id="A0A4R2KVY4"/>
<evidence type="ECO:0000256" key="1">
    <source>
        <dbReference type="SAM" id="MobiDB-lite"/>
    </source>
</evidence>
<feature type="chain" id="PRO_5020758694" description="WD40 repeat protein" evidence="2">
    <location>
        <begin position="28"/>
        <end position="320"/>
    </location>
</feature>
<proteinExistence type="predicted"/>
<dbReference type="Gene3D" id="2.120.10.30">
    <property type="entry name" value="TolB, C-terminal domain"/>
    <property type="match status" value="2"/>
</dbReference>
<sequence length="320" mass="34250">MNYSHLRLRPGLSGTVLPFVLALALVAAGCSDNAPDAPRPEAANSEPSAATGAPQGTDVWLLDLVREDDALRAVEPRNLTNRPGYDNQPFFTPAGDLLFVQMEGARTDLWRWSPDTETSTRLTATPEQSEFSPTPIPGSAGGISYIRSPTDTSGRLWQMPQEGAAAEVVFPDIGPVGYHAWFDADNVALWLLQEPSALQLVGVDTKAARTLATGVGRSPQSVPNRRAVSFTRETDDGRAVELYDLDLERTEVVVLLPEAGDFHAWTPDGVLLASAGSRVVAWRDGAWQEVVDLAHLGLALTRLAVSPDGTHLALVGEPAG</sequence>
<keyword evidence="2" id="KW-0732">Signal</keyword>
<evidence type="ECO:0000313" key="4">
    <source>
        <dbReference type="Proteomes" id="UP000294980"/>
    </source>
</evidence>
<reference evidence="3 4" key="1">
    <citation type="submission" date="2019-03" db="EMBL/GenBank/DDBJ databases">
        <title>Genomic Encyclopedia of Type Strains, Phase IV (KMG-IV): sequencing the most valuable type-strain genomes for metagenomic binning, comparative biology and taxonomic classification.</title>
        <authorList>
            <person name="Goeker M."/>
        </authorList>
    </citation>
    <scope>NUCLEOTIDE SEQUENCE [LARGE SCALE GENOMIC DNA]</scope>
    <source>
        <strain evidence="3 4">DSM 23344</strain>
    </source>
</reference>
<feature type="signal peptide" evidence="2">
    <location>
        <begin position="1"/>
        <end position="27"/>
    </location>
</feature>
<dbReference type="PROSITE" id="PS51257">
    <property type="entry name" value="PROKAR_LIPOPROTEIN"/>
    <property type="match status" value="1"/>
</dbReference>
<organism evidence="3 4">
    <name type="scientific">Chromatocurvus halotolerans</name>
    <dbReference type="NCBI Taxonomy" id="1132028"/>
    <lineage>
        <taxon>Bacteria</taxon>
        <taxon>Pseudomonadati</taxon>
        <taxon>Pseudomonadota</taxon>
        <taxon>Gammaproteobacteria</taxon>
        <taxon>Cellvibrionales</taxon>
        <taxon>Halieaceae</taxon>
        <taxon>Chromatocurvus</taxon>
    </lineage>
</organism>
<dbReference type="InterPro" id="IPR011044">
    <property type="entry name" value="Quino_amine_DH_bsu"/>
</dbReference>
<evidence type="ECO:0000256" key="2">
    <source>
        <dbReference type="SAM" id="SignalP"/>
    </source>
</evidence>
<dbReference type="SUPFAM" id="SSF50969">
    <property type="entry name" value="YVTN repeat-like/Quinoprotein amine dehydrogenase"/>
    <property type="match status" value="1"/>
</dbReference>